<evidence type="ECO:0000256" key="5">
    <source>
        <dbReference type="ARBA" id="ARBA00022679"/>
    </source>
</evidence>
<evidence type="ECO:0000259" key="10">
    <source>
        <dbReference type="PROSITE" id="PS50109"/>
    </source>
</evidence>
<keyword evidence="6" id="KW-0547">Nucleotide-binding</keyword>
<feature type="domain" description="HAMP" evidence="11">
    <location>
        <begin position="248"/>
        <end position="300"/>
    </location>
</feature>
<gene>
    <name evidence="12" type="ORF">KDA27_08885</name>
</gene>
<dbReference type="Proteomes" id="UP000739538">
    <property type="component" value="Unassembled WGS sequence"/>
</dbReference>
<dbReference type="InterPro" id="IPR036890">
    <property type="entry name" value="HATPase_C_sf"/>
</dbReference>
<name>A0A956SCV6_UNCEI</name>
<dbReference type="InterPro" id="IPR050980">
    <property type="entry name" value="2C_sensor_his_kinase"/>
</dbReference>
<dbReference type="SMART" id="SM00387">
    <property type="entry name" value="HATPase_c"/>
    <property type="match status" value="1"/>
</dbReference>
<dbReference type="EC" id="2.7.13.3" evidence="3"/>
<keyword evidence="7 12" id="KW-0418">Kinase</keyword>
<dbReference type="PRINTS" id="PR00344">
    <property type="entry name" value="BCTRLSENSOR"/>
</dbReference>
<dbReference type="PANTHER" id="PTHR44936">
    <property type="entry name" value="SENSOR PROTEIN CREC"/>
    <property type="match status" value="1"/>
</dbReference>
<dbReference type="EMBL" id="JAGQHS010000035">
    <property type="protein sequence ID" value="MCA9755902.1"/>
    <property type="molecule type" value="Genomic_DNA"/>
</dbReference>
<evidence type="ECO:0000256" key="3">
    <source>
        <dbReference type="ARBA" id="ARBA00012438"/>
    </source>
</evidence>
<comment type="catalytic activity">
    <reaction evidence="1">
        <text>ATP + protein L-histidine = ADP + protein N-phospho-L-histidine.</text>
        <dbReference type="EC" id="2.7.13.3"/>
    </reaction>
</comment>
<organism evidence="12 13">
    <name type="scientific">Eiseniibacteriota bacterium</name>
    <dbReference type="NCBI Taxonomy" id="2212470"/>
    <lineage>
        <taxon>Bacteria</taxon>
        <taxon>Candidatus Eiseniibacteriota</taxon>
    </lineage>
</organism>
<dbReference type="PROSITE" id="PS50109">
    <property type="entry name" value="HIS_KIN"/>
    <property type="match status" value="1"/>
</dbReference>
<feature type="region of interest" description="Disordered" evidence="9">
    <location>
        <begin position="438"/>
        <end position="461"/>
    </location>
</feature>
<keyword evidence="4" id="KW-0597">Phosphoprotein</keyword>
<reference evidence="12" key="2">
    <citation type="journal article" date="2021" name="Microbiome">
        <title>Successional dynamics and alternative stable states in a saline activated sludge microbial community over 9 years.</title>
        <authorList>
            <person name="Wang Y."/>
            <person name="Ye J."/>
            <person name="Ju F."/>
            <person name="Liu L."/>
            <person name="Boyd J.A."/>
            <person name="Deng Y."/>
            <person name="Parks D.H."/>
            <person name="Jiang X."/>
            <person name="Yin X."/>
            <person name="Woodcroft B.J."/>
            <person name="Tyson G.W."/>
            <person name="Hugenholtz P."/>
            <person name="Polz M.F."/>
            <person name="Zhang T."/>
        </authorList>
    </citation>
    <scope>NUCLEOTIDE SEQUENCE</scope>
    <source>
        <strain evidence="12">HKST-UBA02</strain>
    </source>
</reference>
<keyword evidence="8" id="KW-0067">ATP-binding</keyword>
<evidence type="ECO:0000256" key="4">
    <source>
        <dbReference type="ARBA" id="ARBA00022553"/>
    </source>
</evidence>
<comment type="caution">
    <text evidence="12">The sequence shown here is derived from an EMBL/GenBank/DDBJ whole genome shotgun (WGS) entry which is preliminary data.</text>
</comment>
<dbReference type="InterPro" id="IPR003594">
    <property type="entry name" value="HATPase_dom"/>
</dbReference>
<dbReference type="Gene3D" id="3.30.565.10">
    <property type="entry name" value="Histidine kinase-like ATPase, C-terminal domain"/>
    <property type="match status" value="1"/>
</dbReference>
<dbReference type="Pfam" id="PF02518">
    <property type="entry name" value="HATPase_c"/>
    <property type="match status" value="1"/>
</dbReference>
<evidence type="ECO:0000256" key="9">
    <source>
        <dbReference type="SAM" id="MobiDB-lite"/>
    </source>
</evidence>
<dbReference type="GO" id="GO:0016020">
    <property type="term" value="C:membrane"/>
    <property type="evidence" value="ECO:0007669"/>
    <property type="project" value="UniProtKB-SubCell"/>
</dbReference>
<dbReference type="Gene3D" id="6.10.340.10">
    <property type="match status" value="1"/>
</dbReference>
<evidence type="ECO:0000256" key="8">
    <source>
        <dbReference type="ARBA" id="ARBA00022840"/>
    </source>
</evidence>
<evidence type="ECO:0000313" key="13">
    <source>
        <dbReference type="Proteomes" id="UP000739538"/>
    </source>
</evidence>
<dbReference type="InterPro" id="IPR005467">
    <property type="entry name" value="His_kinase_dom"/>
</dbReference>
<feature type="domain" description="Histidine kinase" evidence="10">
    <location>
        <begin position="317"/>
        <end position="546"/>
    </location>
</feature>
<dbReference type="PROSITE" id="PS50885">
    <property type="entry name" value="HAMP"/>
    <property type="match status" value="1"/>
</dbReference>
<reference evidence="12" key="1">
    <citation type="submission" date="2020-04" db="EMBL/GenBank/DDBJ databases">
        <authorList>
            <person name="Zhang T."/>
        </authorList>
    </citation>
    <scope>NUCLEOTIDE SEQUENCE</scope>
    <source>
        <strain evidence="12">HKST-UBA02</strain>
    </source>
</reference>
<dbReference type="GO" id="GO:0007165">
    <property type="term" value="P:signal transduction"/>
    <property type="evidence" value="ECO:0007669"/>
    <property type="project" value="InterPro"/>
</dbReference>
<evidence type="ECO:0000256" key="1">
    <source>
        <dbReference type="ARBA" id="ARBA00000085"/>
    </source>
</evidence>
<comment type="subcellular location">
    <subcellularLocation>
        <location evidence="2">Membrane</location>
    </subcellularLocation>
</comment>
<dbReference type="InterPro" id="IPR004358">
    <property type="entry name" value="Sig_transdc_His_kin-like_C"/>
</dbReference>
<dbReference type="GO" id="GO:0005524">
    <property type="term" value="F:ATP binding"/>
    <property type="evidence" value="ECO:0007669"/>
    <property type="project" value="UniProtKB-KW"/>
</dbReference>
<proteinExistence type="predicted"/>
<dbReference type="CDD" id="cd00075">
    <property type="entry name" value="HATPase"/>
    <property type="match status" value="1"/>
</dbReference>
<dbReference type="PANTHER" id="PTHR44936:SF10">
    <property type="entry name" value="SENSOR PROTEIN RSTB"/>
    <property type="match status" value="1"/>
</dbReference>
<evidence type="ECO:0000313" key="12">
    <source>
        <dbReference type="EMBL" id="MCA9755902.1"/>
    </source>
</evidence>
<evidence type="ECO:0000256" key="7">
    <source>
        <dbReference type="ARBA" id="ARBA00022777"/>
    </source>
</evidence>
<dbReference type="InterPro" id="IPR003660">
    <property type="entry name" value="HAMP_dom"/>
</dbReference>
<evidence type="ECO:0000259" key="11">
    <source>
        <dbReference type="PROSITE" id="PS50885"/>
    </source>
</evidence>
<dbReference type="GO" id="GO:0004673">
    <property type="term" value="F:protein histidine kinase activity"/>
    <property type="evidence" value="ECO:0007669"/>
    <property type="project" value="UniProtKB-EC"/>
</dbReference>
<evidence type="ECO:0000256" key="2">
    <source>
        <dbReference type="ARBA" id="ARBA00004370"/>
    </source>
</evidence>
<dbReference type="SUPFAM" id="SSF55874">
    <property type="entry name" value="ATPase domain of HSP90 chaperone/DNA topoisomerase II/histidine kinase"/>
    <property type="match status" value="1"/>
</dbReference>
<keyword evidence="5" id="KW-0808">Transferase</keyword>
<dbReference type="AlphaFoldDB" id="A0A956SCV6"/>
<accession>A0A956SCV6</accession>
<protein>
    <recommendedName>
        <fullName evidence="3">histidine kinase</fullName>
        <ecNumber evidence="3">2.7.13.3</ecNumber>
    </recommendedName>
</protein>
<sequence>MSFRARVFLAVFAVFGLLLTGLGYWARSELLQSLEADHLERVETEWSRFQSRIAARNDDIVFRVSAVATHLEEDSEFRLALLERSPEARRNLVDYAAKIVLLTGLDYLEILSEDGQVLSSAQFRSGFGKDRPGFRRLEGRVVRVDVPMERGAGQGWGVARPVRIGERTLYVWGGLAEEMDPLALSAFDRELPLDHVDLRTGKADVVTAGITVDDPELESARRSLDRTLLGGLAASLLAGLFLSGVVSRWIDRPVRSLIDKTLEVRLGRHRVGFDGDRSDEFGELETFIGSMIRRLEDSSEKLREAERRATLGEIARQVHHDVRNGVVPLRGVIRHLGEVAQRDPGGLSGVFLERAGTLESGLAYLEGLSTQYARLTQRAPLVAVRLPELVNELARSWETAHRGLEVDVRVAPNTPPVQADELGLRRVLENLARNAIDAMEPGAPSSADDGVRRSAAPGRPRIALAAKETTKRERRWIELEFQDNGPGMDDQTLARVFEPFYSSRPDGTGLGLSIVRRLVTDFGGSIDVESAPGVGTTFHVLLPVWGG</sequence>
<evidence type="ECO:0000256" key="6">
    <source>
        <dbReference type="ARBA" id="ARBA00022741"/>
    </source>
</evidence>